<name>A0A5N5GJP1_9ROSA</name>
<dbReference type="GO" id="GO:0003676">
    <property type="term" value="F:nucleic acid binding"/>
    <property type="evidence" value="ECO:0007669"/>
    <property type="project" value="InterPro"/>
</dbReference>
<accession>A0A5N5GJP1</accession>
<dbReference type="InterPro" id="IPR052929">
    <property type="entry name" value="RNase_H-like_EbsB-rel"/>
</dbReference>
<evidence type="ECO:0000313" key="3">
    <source>
        <dbReference type="Proteomes" id="UP000327157"/>
    </source>
</evidence>
<dbReference type="InterPro" id="IPR012337">
    <property type="entry name" value="RNaseH-like_sf"/>
</dbReference>
<reference evidence="2 3" key="3">
    <citation type="submission" date="2019-11" db="EMBL/GenBank/DDBJ databases">
        <title>A de novo genome assembly of a pear dwarfing rootstock.</title>
        <authorList>
            <person name="Wang F."/>
            <person name="Wang J."/>
            <person name="Li S."/>
            <person name="Zhang Y."/>
            <person name="Fang M."/>
            <person name="Ma L."/>
            <person name="Zhao Y."/>
            <person name="Jiang S."/>
        </authorList>
    </citation>
    <scope>NUCLEOTIDE SEQUENCE [LARGE SCALE GENOMIC DNA]</scope>
    <source>
        <strain evidence="2">S2</strain>
        <tissue evidence="2">Leaf</tissue>
    </source>
</reference>
<dbReference type="PANTHER" id="PTHR47074:SF79">
    <property type="entry name" value="PUTATIVE-RELATED"/>
    <property type="match status" value="1"/>
</dbReference>
<dbReference type="Proteomes" id="UP000327157">
    <property type="component" value="Chromosome 3"/>
</dbReference>
<dbReference type="InterPro" id="IPR036397">
    <property type="entry name" value="RNaseH_sf"/>
</dbReference>
<gene>
    <name evidence="2" type="ORF">D8674_022343</name>
</gene>
<dbReference type="InterPro" id="IPR044730">
    <property type="entry name" value="RNase_H-like_dom_plant"/>
</dbReference>
<keyword evidence="3" id="KW-1185">Reference proteome</keyword>
<dbReference type="Pfam" id="PF13456">
    <property type="entry name" value="RVT_3"/>
    <property type="match status" value="1"/>
</dbReference>
<organism evidence="2 3">
    <name type="scientific">Pyrus ussuriensis x Pyrus communis</name>
    <dbReference type="NCBI Taxonomy" id="2448454"/>
    <lineage>
        <taxon>Eukaryota</taxon>
        <taxon>Viridiplantae</taxon>
        <taxon>Streptophyta</taxon>
        <taxon>Embryophyta</taxon>
        <taxon>Tracheophyta</taxon>
        <taxon>Spermatophyta</taxon>
        <taxon>Magnoliopsida</taxon>
        <taxon>eudicotyledons</taxon>
        <taxon>Gunneridae</taxon>
        <taxon>Pentapetalae</taxon>
        <taxon>rosids</taxon>
        <taxon>fabids</taxon>
        <taxon>Rosales</taxon>
        <taxon>Rosaceae</taxon>
        <taxon>Amygdaloideae</taxon>
        <taxon>Maleae</taxon>
        <taxon>Pyrus</taxon>
    </lineage>
</organism>
<sequence>MLFWAIWMVKNAKLLGEVPNPDPIADFLRVTCSLSQPVSHGVSPRWLCPPIGRLKLNVDWAWDKEHCIRGVGIIIRNAEGNFVGAATRVFMEMFSPIQVEALAMRVGLELVVERGLIKINIESDALHIVLAVLKSSMNSSPMGPIIEDTKFLLALVVEASVAHIHPQANLVAHHLARFALHSRGNYTWFNEPPLIISDLLVGDVSLPCTN</sequence>
<dbReference type="SUPFAM" id="SSF53098">
    <property type="entry name" value="Ribonuclease H-like"/>
    <property type="match status" value="1"/>
</dbReference>
<proteinExistence type="predicted"/>
<comment type="caution">
    <text evidence="2">The sequence shown here is derived from an EMBL/GenBank/DDBJ whole genome shotgun (WGS) entry which is preliminary data.</text>
</comment>
<dbReference type="GO" id="GO:0004523">
    <property type="term" value="F:RNA-DNA hybrid ribonuclease activity"/>
    <property type="evidence" value="ECO:0007669"/>
    <property type="project" value="InterPro"/>
</dbReference>
<reference evidence="3" key="2">
    <citation type="submission" date="2019-10" db="EMBL/GenBank/DDBJ databases">
        <title>A de novo genome assembly of a pear dwarfing rootstock.</title>
        <authorList>
            <person name="Wang F."/>
            <person name="Wang J."/>
            <person name="Li S."/>
            <person name="Zhang Y."/>
            <person name="Fang M."/>
            <person name="Ma L."/>
            <person name="Zhao Y."/>
            <person name="Jiang S."/>
        </authorList>
    </citation>
    <scope>NUCLEOTIDE SEQUENCE [LARGE SCALE GENOMIC DNA]</scope>
</reference>
<feature type="domain" description="RNase H type-1" evidence="1">
    <location>
        <begin position="57"/>
        <end position="179"/>
    </location>
</feature>
<evidence type="ECO:0000259" key="1">
    <source>
        <dbReference type="Pfam" id="PF13456"/>
    </source>
</evidence>
<reference evidence="2 3" key="1">
    <citation type="submission" date="2019-09" db="EMBL/GenBank/DDBJ databases">
        <authorList>
            <person name="Ou C."/>
        </authorList>
    </citation>
    <scope>NUCLEOTIDE SEQUENCE [LARGE SCALE GENOMIC DNA]</scope>
    <source>
        <strain evidence="2">S2</strain>
        <tissue evidence="2">Leaf</tissue>
    </source>
</reference>
<dbReference type="AlphaFoldDB" id="A0A5N5GJP1"/>
<dbReference type="PANTHER" id="PTHR47074">
    <property type="entry name" value="BNAC02G40300D PROTEIN"/>
    <property type="match status" value="1"/>
</dbReference>
<dbReference type="OrthoDB" id="1747175at2759"/>
<dbReference type="Gene3D" id="3.30.420.10">
    <property type="entry name" value="Ribonuclease H-like superfamily/Ribonuclease H"/>
    <property type="match status" value="1"/>
</dbReference>
<dbReference type="EMBL" id="SMOL01000402">
    <property type="protein sequence ID" value="KAB2615755.1"/>
    <property type="molecule type" value="Genomic_DNA"/>
</dbReference>
<protein>
    <recommendedName>
        <fullName evidence="1">RNase H type-1 domain-containing protein</fullName>
    </recommendedName>
</protein>
<evidence type="ECO:0000313" key="2">
    <source>
        <dbReference type="EMBL" id="KAB2615755.1"/>
    </source>
</evidence>
<dbReference type="CDD" id="cd06222">
    <property type="entry name" value="RNase_H_like"/>
    <property type="match status" value="1"/>
</dbReference>
<dbReference type="InterPro" id="IPR002156">
    <property type="entry name" value="RNaseH_domain"/>
</dbReference>